<dbReference type="SMART" id="SM01008">
    <property type="entry name" value="Ald_Xan_dh_C"/>
    <property type="match status" value="1"/>
</dbReference>
<keyword evidence="3" id="KW-1185">Reference proteome</keyword>
<comment type="caution">
    <text evidence="2">The sequence shown here is derived from an EMBL/GenBank/DDBJ whole genome shotgun (WGS) entry which is preliminary data.</text>
</comment>
<feature type="domain" description="Aldehyde oxidase/xanthine dehydrogenase a/b hammerhead" evidence="1">
    <location>
        <begin position="284"/>
        <end position="362"/>
    </location>
</feature>
<name>A0A366GZX6_9BURK</name>
<dbReference type="SUPFAM" id="SSF56003">
    <property type="entry name" value="Molybdenum cofactor-binding domain"/>
    <property type="match status" value="2"/>
</dbReference>
<dbReference type="InterPro" id="IPR037165">
    <property type="entry name" value="AldOxase/xan_DH_Mopterin-bd_sf"/>
</dbReference>
<dbReference type="EMBL" id="QNRQ01000023">
    <property type="protein sequence ID" value="RBP34993.1"/>
    <property type="molecule type" value="Genomic_DNA"/>
</dbReference>
<dbReference type="InterPro" id="IPR008274">
    <property type="entry name" value="AldOxase/xan_DH_MoCoBD1"/>
</dbReference>
<dbReference type="AlphaFoldDB" id="A0A366GZX6"/>
<accession>A0A366GZX6</accession>
<organism evidence="2 3">
    <name type="scientific">Eoetvoesiella caeni</name>
    <dbReference type="NCBI Taxonomy" id="645616"/>
    <lineage>
        <taxon>Bacteria</taxon>
        <taxon>Pseudomonadati</taxon>
        <taxon>Pseudomonadota</taxon>
        <taxon>Betaproteobacteria</taxon>
        <taxon>Burkholderiales</taxon>
        <taxon>Alcaligenaceae</taxon>
        <taxon>Eoetvoesiella</taxon>
    </lineage>
</organism>
<dbReference type="PANTHER" id="PTHR47495:SF2">
    <property type="entry name" value="ALDEHYDE DEHYDROGENASE"/>
    <property type="match status" value="1"/>
</dbReference>
<dbReference type="InterPro" id="IPR000674">
    <property type="entry name" value="Ald_Oxase/Xan_DH_a/b"/>
</dbReference>
<dbReference type="Pfam" id="PF20256">
    <property type="entry name" value="MoCoBD_2"/>
    <property type="match status" value="2"/>
</dbReference>
<dbReference type="InterPro" id="IPR052516">
    <property type="entry name" value="N-heterocyclic_Hydroxylase"/>
</dbReference>
<dbReference type="Gene3D" id="3.30.365.10">
    <property type="entry name" value="Aldehyde oxidase/xanthine dehydrogenase, molybdopterin binding domain"/>
    <property type="match status" value="4"/>
</dbReference>
<dbReference type="InterPro" id="IPR006311">
    <property type="entry name" value="TAT_signal"/>
</dbReference>
<dbReference type="InterPro" id="IPR046867">
    <property type="entry name" value="AldOxase/xan_DH_MoCoBD2"/>
</dbReference>
<dbReference type="PROSITE" id="PS51318">
    <property type="entry name" value="TAT"/>
    <property type="match status" value="1"/>
</dbReference>
<reference evidence="2 3" key="1">
    <citation type="submission" date="2018-06" db="EMBL/GenBank/DDBJ databases">
        <title>Genomic Encyclopedia of Type Strains, Phase IV (KMG-IV): sequencing the most valuable type-strain genomes for metagenomic binning, comparative biology and taxonomic classification.</title>
        <authorList>
            <person name="Goeker M."/>
        </authorList>
    </citation>
    <scope>NUCLEOTIDE SEQUENCE [LARGE SCALE GENOMIC DNA]</scope>
    <source>
        <strain evidence="2 3">DSM 25520</strain>
    </source>
</reference>
<dbReference type="OrthoDB" id="9767994at2"/>
<proteinExistence type="predicted"/>
<evidence type="ECO:0000313" key="3">
    <source>
        <dbReference type="Proteomes" id="UP000253628"/>
    </source>
</evidence>
<gene>
    <name evidence="2" type="ORF">DFR37_12321</name>
</gene>
<dbReference type="Pfam" id="PF02738">
    <property type="entry name" value="MoCoBD_1"/>
    <property type="match status" value="1"/>
</dbReference>
<protein>
    <submittedName>
        <fullName evidence="2">Isoquinoline 1-oxidoreductase beta subunit</fullName>
    </submittedName>
</protein>
<evidence type="ECO:0000313" key="2">
    <source>
        <dbReference type="EMBL" id="RBP34993.1"/>
    </source>
</evidence>
<dbReference type="GO" id="GO:0016491">
    <property type="term" value="F:oxidoreductase activity"/>
    <property type="evidence" value="ECO:0007669"/>
    <property type="project" value="InterPro"/>
</dbReference>
<dbReference type="Proteomes" id="UP000253628">
    <property type="component" value="Unassembled WGS sequence"/>
</dbReference>
<dbReference type="Gene3D" id="3.90.1170.50">
    <property type="entry name" value="Aldehyde oxidase/xanthine dehydrogenase, a/b hammerhead"/>
    <property type="match status" value="1"/>
</dbReference>
<evidence type="ECO:0000259" key="1">
    <source>
        <dbReference type="SMART" id="SM01008"/>
    </source>
</evidence>
<sequence length="816" mass="89439">MDERKPLPMRYVSTNKKGCSPSCEGRGMSKSLTISPSSRKLSRREFLVRSGAITCAVMFSSSDILSSARAAILASDSESEHSPHISPNIWVRFLSDGSVEIVCPALELGQGAHTSLPRFVAEELDIDWNDAKVVQAGVNDELYGNPLAWNTQITAASRTCVGYFDVLRVAGAQARYVLLDAASRLWAVETTTLSTEPGIVVHHESGRRIAYRDLLEHANVPDSFPRFFALDELPQPPDDYFGDPPPSIVAPRAETHDAVPLKHRDKYRLIGTDASRRDIEEKTRGTASYAMDIQLPGMLYAVVETGPTPSSTPTEVDDADALKVAGVEQILRLPYGIAVIGSRMSAINKGRRKLRIQWRSDTTAHPYDSKDVLDEFASMARNPAFPAVRAWHQGDRNELSRVLSYPDTGEHYTFEMTSELVYQAPLEPQNATIAVADDGQSALGWVGTQWPTVDLQTVASILEIPPEKLTLHVPYVGGGFGRRLEPGAIVDAAHIAKTIRRPIKVIWTREDDLKRNPFRQALACKIEATTTKDGSICAIRHRIVADSWLARLFPNYFELYQQTDPGNWVGARHAYDIPLQAIDVITPRRSIPICYMRGIGVAQIKFAQESLINQIAARLGVDAIQYRLKQLRAEPRAINVLQTVADMSDWGQRGPAPDRRGRALGVAYTPYSNAHVAMVADVSIDQSSGQIRVHQIWCAVDVGMAVQPDIVISQMEGGITQGLSVALLERVNVSAGAVQQTNFHDYPILRCTDAPPITIKLVDLGAPMAGVGELGMMQIAPAINNAVAQIIGTHLHALPMTPENVLEALRGKATDA</sequence>
<dbReference type="PANTHER" id="PTHR47495">
    <property type="entry name" value="ALDEHYDE DEHYDROGENASE"/>
    <property type="match status" value="1"/>
</dbReference>